<protein>
    <submittedName>
        <fullName evidence="1">Uncharacterized protein</fullName>
    </submittedName>
</protein>
<proteinExistence type="predicted"/>
<dbReference type="Proteomes" id="UP001236507">
    <property type="component" value="Unassembled WGS sequence"/>
</dbReference>
<accession>A0ABT6YAN1</accession>
<reference evidence="1 2" key="1">
    <citation type="submission" date="2023-05" db="EMBL/GenBank/DDBJ databases">
        <title>Novel species of genus Flectobacillus isolated from stream in China.</title>
        <authorList>
            <person name="Lu H."/>
        </authorList>
    </citation>
    <scope>NUCLEOTIDE SEQUENCE [LARGE SCALE GENOMIC DNA]</scope>
    <source>
        <strain evidence="1 2">KCTC 42575</strain>
    </source>
</reference>
<organism evidence="1 2">
    <name type="scientific">Flectobacillus roseus</name>
    <dbReference type="NCBI Taxonomy" id="502259"/>
    <lineage>
        <taxon>Bacteria</taxon>
        <taxon>Pseudomonadati</taxon>
        <taxon>Bacteroidota</taxon>
        <taxon>Cytophagia</taxon>
        <taxon>Cytophagales</taxon>
        <taxon>Flectobacillaceae</taxon>
        <taxon>Flectobacillus</taxon>
    </lineage>
</organism>
<evidence type="ECO:0000313" key="2">
    <source>
        <dbReference type="Proteomes" id="UP001236507"/>
    </source>
</evidence>
<comment type="caution">
    <text evidence="1">The sequence shown here is derived from an EMBL/GenBank/DDBJ whole genome shotgun (WGS) entry which is preliminary data.</text>
</comment>
<evidence type="ECO:0000313" key="1">
    <source>
        <dbReference type="EMBL" id="MDI9860158.1"/>
    </source>
</evidence>
<name>A0ABT6YAN1_9BACT</name>
<gene>
    <name evidence="1" type="ORF">QM524_13140</name>
</gene>
<keyword evidence="2" id="KW-1185">Reference proteome</keyword>
<dbReference type="RefSeq" id="WP_283344952.1">
    <property type="nucleotide sequence ID" value="NZ_JASHIF010000010.1"/>
</dbReference>
<dbReference type="EMBL" id="JASHIF010000010">
    <property type="protein sequence ID" value="MDI9860158.1"/>
    <property type="molecule type" value="Genomic_DNA"/>
</dbReference>
<sequence>MKKVILLGFAICFLQLESEANTVEYKSVETHISASTTKSTYKRRRKKGFLWGLFRKKDCGCPKH</sequence>